<gene>
    <name evidence="4" type="ORF">TWF696_002100</name>
</gene>
<name>A0AAV9U8Z8_9PEZI</name>
<dbReference type="PRINTS" id="PR00080">
    <property type="entry name" value="SDRFAMILY"/>
</dbReference>
<dbReference type="Gene3D" id="3.40.50.720">
    <property type="entry name" value="NAD(P)-binding Rossmann-like Domain"/>
    <property type="match status" value="1"/>
</dbReference>
<organism evidence="4 5">
    <name type="scientific">Orbilia brochopaga</name>
    <dbReference type="NCBI Taxonomy" id="3140254"/>
    <lineage>
        <taxon>Eukaryota</taxon>
        <taxon>Fungi</taxon>
        <taxon>Dikarya</taxon>
        <taxon>Ascomycota</taxon>
        <taxon>Pezizomycotina</taxon>
        <taxon>Orbiliomycetes</taxon>
        <taxon>Orbiliales</taxon>
        <taxon>Orbiliaceae</taxon>
        <taxon>Orbilia</taxon>
    </lineage>
</organism>
<reference evidence="4 5" key="1">
    <citation type="submission" date="2019-10" db="EMBL/GenBank/DDBJ databases">
        <authorList>
            <person name="Palmer J.M."/>
        </authorList>
    </citation>
    <scope>NUCLEOTIDE SEQUENCE [LARGE SCALE GENOMIC DNA]</scope>
    <source>
        <strain evidence="4 5">TWF696</strain>
    </source>
</reference>
<sequence>MCWGARRVKMDLGILCRGKSIADDIKRTNPPAFRDYKRPDAWHLCADSISYRRKDLTSNRKMDSKSLFDVKGKVALVTGGAKGIGRMISEGLVANGAKVYISSRDEKACQKAVEELNALPGGGSAHYIVADFYKLESCQALADELKKKETKLHILVNNSGSNWGETYDNYPDKAWVRVLTLNVQRVFTITQLVTPLLEAAATQYDPARIINIGSVDGIRTPKLETYAYSASKAALHHMSEVLAHHLGQRNITSNTIACGPFESKMMAETLKRFKSEIESAIPLNRIGTPEDVAGTVLFLSSRAGSYVNGATITLDGGSVAAAKL</sequence>
<dbReference type="InterPro" id="IPR052178">
    <property type="entry name" value="Sec_Metab_Biosynth_SDR"/>
</dbReference>
<proteinExistence type="inferred from homology"/>
<accession>A0AAV9U8Z8</accession>
<dbReference type="PROSITE" id="PS00061">
    <property type="entry name" value="ADH_SHORT"/>
    <property type="match status" value="1"/>
</dbReference>
<dbReference type="AlphaFoldDB" id="A0AAV9U8Z8"/>
<evidence type="ECO:0000256" key="2">
    <source>
        <dbReference type="ARBA" id="ARBA00022857"/>
    </source>
</evidence>
<dbReference type="PANTHER" id="PTHR43618:SF17">
    <property type="entry name" value="RHAMNOLIPIDS BIOSYNTHESIS 3-OXOACYL-[ACYL-CARRIER-PROTEIN] REDUCTASE"/>
    <property type="match status" value="1"/>
</dbReference>
<dbReference type="Proteomes" id="UP001375240">
    <property type="component" value="Unassembled WGS sequence"/>
</dbReference>
<keyword evidence="2" id="KW-0521">NADP</keyword>
<dbReference type="InterPro" id="IPR002347">
    <property type="entry name" value="SDR_fam"/>
</dbReference>
<dbReference type="GO" id="GO:0016491">
    <property type="term" value="F:oxidoreductase activity"/>
    <property type="evidence" value="ECO:0007669"/>
    <property type="project" value="UniProtKB-KW"/>
</dbReference>
<comment type="caution">
    <text evidence="4">The sequence shown here is derived from an EMBL/GenBank/DDBJ whole genome shotgun (WGS) entry which is preliminary data.</text>
</comment>
<evidence type="ECO:0000313" key="5">
    <source>
        <dbReference type="Proteomes" id="UP001375240"/>
    </source>
</evidence>
<evidence type="ECO:0008006" key="6">
    <source>
        <dbReference type="Google" id="ProtNLM"/>
    </source>
</evidence>
<evidence type="ECO:0000313" key="4">
    <source>
        <dbReference type="EMBL" id="KAK6336551.1"/>
    </source>
</evidence>
<dbReference type="EMBL" id="JAVHNQ010000011">
    <property type="protein sequence ID" value="KAK6336551.1"/>
    <property type="molecule type" value="Genomic_DNA"/>
</dbReference>
<dbReference type="PANTHER" id="PTHR43618">
    <property type="entry name" value="7-ALPHA-HYDROXYSTEROID DEHYDROGENASE"/>
    <property type="match status" value="1"/>
</dbReference>
<dbReference type="PRINTS" id="PR00081">
    <property type="entry name" value="GDHRDH"/>
</dbReference>
<protein>
    <recommendedName>
        <fullName evidence="6">Short chain dehydrogenase/reductase family</fullName>
    </recommendedName>
</protein>
<dbReference type="InterPro" id="IPR020904">
    <property type="entry name" value="Sc_DH/Rdtase_CS"/>
</dbReference>
<evidence type="ECO:0000256" key="1">
    <source>
        <dbReference type="ARBA" id="ARBA00006484"/>
    </source>
</evidence>
<keyword evidence="5" id="KW-1185">Reference proteome</keyword>
<comment type="similarity">
    <text evidence="1">Belongs to the short-chain dehydrogenases/reductases (SDR) family.</text>
</comment>
<dbReference type="FunFam" id="3.40.50.720:FF:000084">
    <property type="entry name" value="Short-chain dehydrogenase reductase"/>
    <property type="match status" value="1"/>
</dbReference>
<dbReference type="InterPro" id="IPR036291">
    <property type="entry name" value="NAD(P)-bd_dom_sf"/>
</dbReference>
<evidence type="ECO:0000256" key="3">
    <source>
        <dbReference type="ARBA" id="ARBA00023002"/>
    </source>
</evidence>
<dbReference type="SUPFAM" id="SSF51735">
    <property type="entry name" value="NAD(P)-binding Rossmann-fold domains"/>
    <property type="match status" value="1"/>
</dbReference>
<keyword evidence="3" id="KW-0560">Oxidoreductase</keyword>
<dbReference type="Pfam" id="PF13561">
    <property type="entry name" value="adh_short_C2"/>
    <property type="match status" value="1"/>
</dbReference>